<evidence type="ECO:0000256" key="6">
    <source>
        <dbReference type="ARBA" id="ARBA00022801"/>
    </source>
</evidence>
<dbReference type="InterPro" id="IPR006200">
    <property type="entry name" value="LexA"/>
</dbReference>
<dbReference type="PRINTS" id="PR00726">
    <property type="entry name" value="LEXASERPTASE"/>
</dbReference>
<protein>
    <recommendedName>
        <fullName evidence="13">LexA repressor</fullName>
        <ecNumber evidence="13">3.4.21.88</ecNumber>
    </recommendedName>
</protein>
<dbReference type="PANTHER" id="PTHR33516">
    <property type="entry name" value="LEXA REPRESSOR"/>
    <property type="match status" value="1"/>
</dbReference>
<keyword evidence="11 13" id="KW-0234">DNA repair</keyword>
<dbReference type="Gene3D" id="2.10.109.10">
    <property type="entry name" value="Umud Fragment, subunit A"/>
    <property type="match status" value="1"/>
</dbReference>
<keyword evidence="12 13" id="KW-0742">SOS response</keyword>
<evidence type="ECO:0000256" key="4">
    <source>
        <dbReference type="ARBA" id="ARBA00022705"/>
    </source>
</evidence>
<gene>
    <name evidence="13" type="primary">lexA</name>
    <name evidence="17" type="ORF">C7443_106123</name>
</gene>
<comment type="caution">
    <text evidence="17">The sequence shown here is derived from an EMBL/GenBank/DDBJ whole genome shotgun (WGS) entry which is preliminary data.</text>
</comment>
<dbReference type="GO" id="GO:0006260">
    <property type="term" value="P:DNA replication"/>
    <property type="evidence" value="ECO:0007669"/>
    <property type="project" value="UniProtKB-UniRule"/>
</dbReference>
<dbReference type="GO" id="GO:0006508">
    <property type="term" value="P:proteolysis"/>
    <property type="evidence" value="ECO:0007669"/>
    <property type="project" value="InterPro"/>
</dbReference>
<sequence length="206" mass="22296">MEILTDRQQQVLDFIRHHLDAHGLPPTRAEIARALGFSSGNAAEVHLRALERKGAIELIAHASRGIRLSAMAQEFTATATGLPLIGRIAAGSPILAEQNIEARYQLDERLFGPHADYLLRVQGQSLRDAGILDGDLLVVRCTPEACNGQIVVARIDDEVTVKRFERTGERVRLLSANPDFAPIEPATGAALVIEGVAVGVIRCGRL</sequence>
<accession>A0A317MU39</accession>
<dbReference type="Pfam" id="PF01726">
    <property type="entry name" value="LexA_DNA_bind"/>
    <property type="match status" value="1"/>
</dbReference>
<feature type="site" description="Cleavage; by autolysis" evidence="13">
    <location>
        <begin position="90"/>
        <end position="91"/>
    </location>
</feature>
<keyword evidence="7 13" id="KW-0068">Autocatalytic cleavage</keyword>
<dbReference type="OrthoDB" id="9802364at2"/>
<evidence type="ECO:0000259" key="16">
    <source>
        <dbReference type="Pfam" id="PF01726"/>
    </source>
</evidence>
<keyword evidence="8 13" id="KW-0805">Transcription regulation</keyword>
<keyword evidence="9 13" id="KW-0238">DNA-binding</keyword>
<evidence type="ECO:0000313" key="18">
    <source>
        <dbReference type="Proteomes" id="UP000246569"/>
    </source>
</evidence>
<dbReference type="RefSeq" id="WP_110018788.1">
    <property type="nucleotide sequence ID" value="NZ_QGTJ01000006.1"/>
</dbReference>
<dbReference type="GO" id="GO:0045892">
    <property type="term" value="P:negative regulation of DNA-templated transcription"/>
    <property type="evidence" value="ECO:0007669"/>
    <property type="project" value="UniProtKB-UniRule"/>
</dbReference>
<evidence type="ECO:0000256" key="9">
    <source>
        <dbReference type="ARBA" id="ARBA00023125"/>
    </source>
</evidence>
<keyword evidence="3 13" id="KW-0678">Repressor</keyword>
<dbReference type="NCBIfam" id="TIGR00498">
    <property type="entry name" value="lexA"/>
    <property type="match status" value="1"/>
</dbReference>
<feature type="DNA-binding region" description="H-T-H motif" evidence="13">
    <location>
        <begin position="28"/>
        <end position="48"/>
    </location>
</feature>
<keyword evidence="10 13" id="KW-0804">Transcription</keyword>
<feature type="domain" description="Peptidase S24/S26A/S26B/S26C" evidence="15">
    <location>
        <begin position="83"/>
        <end position="197"/>
    </location>
</feature>
<reference evidence="17 18" key="1">
    <citation type="submission" date="2018-05" db="EMBL/GenBank/DDBJ databases">
        <title>Genomic Encyclopedia of Type Strains, Phase IV (KMG-IV): sequencing the most valuable type-strain genomes for metagenomic binning, comparative biology and taxonomic classification.</title>
        <authorList>
            <person name="Goeker M."/>
        </authorList>
    </citation>
    <scope>NUCLEOTIDE SEQUENCE [LARGE SCALE GENOMIC DNA]</scope>
    <source>
        <strain evidence="17 18">DSM 23606</strain>
    </source>
</reference>
<dbReference type="GO" id="GO:0006281">
    <property type="term" value="P:DNA repair"/>
    <property type="evidence" value="ECO:0007669"/>
    <property type="project" value="UniProtKB-UniRule"/>
</dbReference>
<dbReference type="InterPro" id="IPR050077">
    <property type="entry name" value="LexA_repressor"/>
</dbReference>
<comment type="similarity">
    <text evidence="1 13 14">Belongs to the peptidase S24 family.</text>
</comment>
<dbReference type="PANTHER" id="PTHR33516:SF2">
    <property type="entry name" value="LEXA REPRESSOR-RELATED"/>
    <property type="match status" value="1"/>
</dbReference>
<dbReference type="InterPro" id="IPR006199">
    <property type="entry name" value="LexA_DNA-bd_dom"/>
</dbReference>
<comment type="catalytic activity">
    <reaction evidence="13">
        <text>Hydrolysis of Ala-|-Gly bond in repressor LexA.</text>
        <dbReference type="EC" id="3.4.21.88"/>
    </reaction>
</comment>
<keyword evidence="5 13" id="KW-0227">DNA damage</keyword>
<dbReference type="EC" id="3.4.21.88" evidence="13"/>
<evidence type="ECO:0000256" key="11">
    <source>
        <dbReference type="ARBA" id="ARBA00023204"/>
    </source>
</evidence>
<evidence type="ECO:0000256" key="12">
    <source>
        <dbReference type="ARBA" id="ARBA00023236"/>
    </source>
</evidence>
<dbReference type="GO" id="GO:0003677">
    <property type="term" value="F:DNA binding"/>
    <property type="evidence" value="ECO:0007669"/>
    <property type="project" value="UniProtKB-UniRule"/>
</dbReference>
<dbReference type="InterPro" id="IPR015927">
    <property type="entry name" value="Peptidase_S24_S26A/B/C"/>
</dbReference>
<proteinExistence type="inferred from homology"/>
<dbReference type="EMBL" id="QGTJ01000006">
    <property type="protein sequence ID" value="PWV61109.1"/>
    <property type="molecule type" value="Genomic_DNA"/>
</dbReference>
<evidence type="ECO:0000256" key="10">
    <source>
        <dbReference type="ARBA" id="ARBA00023163"/>
    </source>
</evidence>
<keyword evidence="4 13" id="KW-0235">DNA replication</keyword>
<dbReference type="HAMAP" id="MF_00015">
    <property type="entry name" value="LexA"/>
    <property type="match status" value="1"/>
</dbReference>
<dbReference type="GO" id="GO:0009432">
    <property type="term" value="P:SOS response"/>
    <property type="evidence" value="ECO:0007669"/>
    <property type="project" value="UniProtKB-UniRule"/>
</dbReference>
<dbReference type="InterPro" id="IPR039418">
    <property type="entry name" value="LexA-like"/>
</dbReference>
<dbReference type="Gene3D" id="1.10.10.10">
    <property type="entry name" value="Winged helix-like DNA-binding domain superfamily/Winged helix DNA-binding domain"/>
    <property type="match status" value="1"/>
</dbReference>
<dbReference type="GO" id="GO:0004252">
    <property type="term" value="F:serine-type endopeptidase activity"/>
    <property type="evidence" value="ECO:0007669"/>
    <property type="project" value="UniProtKB-UniRule"/>
</dbReference>
<comment type="function">
    <text evidence="13">Represses a number of genes involved in the response to DNA damage (SOS response), including recA and lexA. In the presence of single-stranded DNA, RecA interacts with LexA causing an autocatalytic cleavage which disrupts the DNA-binding part of LexA, leading to derepression of the SOS regulon and eventually DNA repair.</text>
</comment>
<dbReference type="FunFam" id="2.10.109.10:FF:000001">
    <property type="entry name" value="LexA repressor"/>
    <property type="match status" value="1"/>
</dbReference>
<dbReference type="FunFam" id="1.10.10.10:FF:000009">
    <property type="entry name" value="LexA repressor"/>
    <property type="match status" value="1"/>
</dbReference>
<evidence type="ECO:0000256" key="13">
    <source>
        <dbReference type="HAMAP-Rule" id="MF_00015"/>
    </source>
</evidence>
<evidence type="ECO:0000256" key="8">
    <source>
        <dbReference type="ARBA" id="ARBA00023015"/>
    </source>
</evidence>
<dbReference type="SUPFAM" id="SSF51306">
    <property type="entry name" value="LexA/Signal peptidase"/>
    <property type="match status" value="1"/>
</dbReference>
<dbReference type="InterPro" id="IPR036390">
    <property type="entry name" value="WH_DNA-bd_sf"/>
</dbReference>
<dbReference type="InterPro" id="IPR006197">
    <property type="entry name" value="Peptidase_S24_LexA"/>
</dbReference>
<keyword evidence="18" id="KW-1185">Reference proteome</keyword>
<comment type="subunit">
    <text evidence="2 13">Homodimer.</text>
</comment>
<dbReference type="CDD" id="cd06529">
    <property type="entry name" value="S24_LexA-like"/>
    <property type="match status" value="1"/>
</dbReference>
<evidence type="ECO:0000313" key="17">
    <source>
        <dbReference type="EMBL" id="PWV61109.1"/>
    </source>
</evidence>
<dbReference type="InterPro" id="IPR036388">
    <property type="entry name" value="WH-like_DNA-bd_sf"/>
</dbReference>
<evidence type="ECO:0000256" key="2">
    <source>
        <dbReference type="ARBA" id="ARBA00011738"/>
    </source>
</evidence>
<dbReference type="InterPro" id="IPR036286">
    <property type="entry name" value="LexA/Signal_pep-like_sf"/>
</dbReference>
<organism evidence="17 18">
    <name type="scientific">Plasticicumulans acidivorans</name>
    <dbReference type="NCBI Taxonomy" id="886464"/>
    <lineage>
        <taxon>Bacteria</taxon>
        <taxon>Pseudomonadati</taxon>
        <taxon>Pseudomonadota</taxon>
        <taxon>Gammaproteobacteria</taxon>
        <taxon>Candidatus Competibacteraceae</taxon>
        <taxon>Plasticicumulans</taxon>
    </lineage>
</organism>
<dbReference type="Proteomes" id="UP000246569">
    <property type="component" value="Unassembled WGS sequence"/>
</dbReference>
<dbReference type="SUPFAM" id="SSF46785">
    <property type="entry name" value="Winged helix' DNA-binding domain"/>
    <property type="match status" value="1"/>
</dbReference>
<evidence type="ECO:0000256" key="5">
    <source>
        <dbReference type="ARBA" id="ARBA00022763"/>
    </source>
</evidence>
<dbReference type="AlphaFoldDB" id="A0A317MU39"/>
<keyword evidence="6 13" id="KW-0378">Hydrolase</keyword>
<name>A0A317MU39_9GAMM</name>
<evidence type="ECO:0000256" key="14">
    <source>
        <dbReference type="RuleBase" id="RU003991"/>
    </source>
</evidence>
<feature type="active site" description="For autocatalytic cleavage activity" evidence="13">
    <location>
        <position position="125"/>
    </location>
</feature>
<evidence type="ECO:0000259" key="15">
    <source>
        <dbReference type="Pfam" id="PF00717"/>
    </source>
</evidence>
<dbReference type="Pfam" id="PF00717">
    <property type="entry name" value="Peptidase_S24"/>
    <property type="match status" value="1"/>
</dbReference>
<evidence type="ECO:0000256" key="7">
    <source>
        <dbReference type="ARBA" id="ARBA00022813"/>
    </source>
</evidence>
<feature type="active site" description="For autocatalytic cleavage activity" evidence="13">
    <location>
        <position position="162"/>
    </location>
</feature>
<evidence type="ECO:0000256" key="1">
    <source>
        <dbReference type="ARBA" id="ARBA00007484"/>
    </source>
</evidence>
<feature type="domain" description="LexA repressor DNA-binding" evidence="16">
    <location>
        <begin position="1"/>
        <end position="65"/>
    </location>
</feature>
<evidence type="ECO:0000256" key="3">
    <source>
        <dbReference type="ARBA" id="ARBA00022491"/>
    </source>
</evidence>